<evidence type="ECO:0008006" key="4">
    <source>
        <dbReference type="Google" id="ProtNLM"/>
    </source>
</evidence>
<gene>
    <name evidence="2" type="ORF">CC84DRAFT_584832</name>
</gene>
<name>A0A177CPF4_9PLEO</name>
<feature type="region of interest" description="Disordered" evidence="1">
    <location>
        <begin position="1"/>
        <end position="23"/>
    </location>
</feature>
<protein>
    <recommendedName>
        <fullName evidence="4">Heterokaryon incompatibility domain-containing protein</fullName>
    </recommendedName>
</protein>
<keyword evidence="3" id="KW-1185">Reference proteome</keyword>
<dbReference type="GeneID" id="28770264"/>
<evidence type="ECO:0000256" key="1">
    <source>
        <dbReference type="SAM" id="MobiDB-lite"/>
    </source>
</evidence>
<dbReference type="STRING" id="1460663.A0A177CPF4"/>
<accession>A0A177CPF4</accession>
<organism evidence="2 3">
    <name type="scientific">Paraphaeosphaeria sporulosa</name>
    <dbReference type="NCBI Taxonomy" id="1460663"/>
    <lineage>
        <taxon>Eukaryota</taxon>
        <taxon>Fungi</taxon>
        <taxon>Dikarya</taxon>
        <taxon>Ascomycota</taxon>
        <taxon>Pezizomycotina</taxon>
        <taxon>Dothideomycetes</taxon>
        <taxon>Pleosporomycetidae</taxon>
        <taxon>Pleosporales</taxon>
        <taxon>Massarineae</taxon>
        <taxon>Didymosphaeriaceae</taxon>
        <taxon>Paraphaeosphaeria</taxon>
    </lineage>
</organism>
<dbReference type="OrthoDB" id="3557394at2759"/>
<dbReference type="EMBL" id="KV441550">
    <property type="protein sequence ID" value="OAG08669.1"/>
    <property type="molecule type" value="Genomic_DNA"/>
</dbReference>
<dbReference type="RefSeq" id="XP_018039034.1">
    <property type="nucleotide sequence ID" value="XM_018186778.1"/>
</dbReference>
<dbReference type="PANTHER" id="PTHR24148:SF64">
    <property type="entry name" value="HETEROKARYON INCOMPATIBILITY DOMAIN-CONTAINING PROTEIN"/>
    <property type="match status" value="1"/>
</dbReference>
<evidence type="ECO:0000313" key="3">
    <source>
        <dbReference type="Proteomes" id="UP000077069"/>
    </source>
</evidence>
<dbReference type="AlphaFoldDB" id="A0A177CPF4"/>
<feature type="compositionally biased region" description="Basic residues" evidence="1">
    <location>
        <begin position="1"/>
        <end position="15"/>
    </location>
</feature>
<dbReference type="InterPro" id="IPR052895">
    <property type="entry name" value="HetReg/Transcr_Mod"/>
</dbReference>
<dbReference type="Proteomes" id="UP000077069">
    <property type="component" value="Unassembled WGS sequence"/>
</dbReference>
<proteinExistence type="predicted"/>
<sequence length="282" mass="32228">MDRRTRGATRMHPRSYSHGDNRDMLHIDGHLDQTALLRQHYENGLSKSPFTTREVFSFMRALGSDSHLDRLGNMSSYLGPGNYNKDQTNLFEALRRLMNQPWTPWWKRIWTVQEVTMPKDVLMVCGSVSAPLGMFAEAASMSMQHSSTYCARIAASVQRDLWMVLVDFSSQVRDIQDIRSAYARQEAWSASDTYGNVQLKDMALLRFLERFRNRKASDPRDKVYALLSLAKTIGGGPHIVPDYTLSDREVYAQATFAIMRESKSLAVLSTDTGRKFRQDLLS</sequence>
<evidence type="ECO:0000313" key="2">
    <source>
        <dbReference type="EMBL" id="OAG08669.1"/>
    </source>
</evidence>
<reference evidence="2 3" key="1">
    <citation type="submission" date="2016-05" db="EMBL/GenBank/DDBJ databases">
        <title>Comparative analysis of secretome profiles of manganese(II)-oxidizing ascomycete fungi.</title>
        <authorList>
            <consortium name="DOE Joint Genome Institute"/>
            <person name="Zeiner C.A."/>
            <person name="Purvine S.O."/>
            <person name="Zink E.M."/>
            <person name="Wu S."/>
            <person name="Pasa-Tolic L."/>
            <person name="Chaput D.L."/>
            <person name="Haridas S."/>
            <person name="Grigoriev I.V."/>
            <person name="Santelli C.M."/>
            <person name="Hansel C.M."/>
        </authorList>
    </citation>
    <scope>NUCLEOTIDE SEQUENCE [LARGE SCALE GENOMIC DNA]</scope>
    <source>
        <strain evidence="2 3">AP3s5-JAC2a</strain>
    </source>
</reference>
<dbReference type="PANTHER" id="PTHR24148">
    <property type="entry name" value="ANKYRIN REPEAT DOMAIN-CONTAINING PROTEIN 39 HOMOLOG-RELATED"/>
    <property type="match status" value="1"/>
</dbReference>
<dbReference type="InParanoid" id="A0A177CPF4"/>